<evidence type="ECO:0000256" key="2">
    <source>
        <dbReference type="ARBA" id="ARBA00009808"/>
    </source>
</evidence>
<comment type="caution">
    <text evidence="12">The sequence shown here is derived from an EMBL/GenBank/DDBJ whole genome shotgun (WGS) entry which is preliminary data.</text>
</comment>
<dbReference type="Proteomes" id="UP000053447">
    <property type="component" value="Unassembled WGS sequence"/>
</dbReference>
<dbReference type="InterPro" id="IPR006634">
    <property type="entry name" value="TLC-dom"/>
</dbReference>
<dbReference type="GO" id="GO:0050291">
    <property type="term" value="F:sphingosine N-acyltransferase activity"/>
    <property type="evidence" value="ECO:0007669"/>
    <property type="project" value="InterPro"/>
</dbReference>
<dbReference type="EMBL" id="LFWA01000008">
    <property type="protein sequence ID" value="KTW29927.1"/>
    <property type="molecule type" value="Genomic_DNA"/>
</dbReference>
<dbReference type="PROSITE" id="PS50922">
    <property type="entry name" value="TLC"/>
    <property type="match status" value="1"/>
</dbReference>
<feature type="transmembrane region" description="Helical" evidence="10">
    <location>
        <begin position="80"/>
        <end position="97"/>
    </location>
</feature>
<evidence type="ECO:0000313" key="12">
    <source>
        <dbReference type="EMBL" id="KTW29927.1"/>
    </source>
</evidence>
<evidence type="ECO:0000313" key="13">
    <source>
        <dbReference type="Proteomes" id="UP000053447"/>
    </source>
</evidence>
<dbReference type="GeneID" id="28940389"/>
<dbReference type="PIRSF" id="PIRSF005225">
    <property type="entry name" value="LAG1_LAC1"/>
    <property type="match status" value="1"/>
</dbReference>
<dbReference type="OrthoDB" id="3053196at2759"/>
<reference evidence="13" key="1">
    <citation type="journal article" date="2016" name="Nat. Commun.">
        <title>Genome analysis of three Pneumocystis species reveals adaptation mechanisms to life exclusively in mammalian hosts.</title>
        <authorList>
            <person name="Ma L."/>
            <person name="Chen Z."/>
            <person name="Huang D.W."/>
            <person name="Kutty G."/>
            <person name="Ishihara M."/>
            <person name="Wang H."/>
            <person name="Abouelleil A."/>
            <person name="Bishop L."/>
            <person name="Davey E."/>
            <person name="Deng R."/>
            <person name="Deng X."/>
            <person name="Fan L."/>
            <person name="Fantoni G."/>
            <person name="Fitzgerald M."/>
            <person name="Gogineni E."/>
            <person name="Goldberg J.M."/>
            <person name="Handley G."/>
            <person name="Hu X."/>
            <person name="Huber C."/>
            <person name="Jiao X."/>
            <person name="Jones K."/>
            <person name="Levin J.Z."/>
            <person name="Liu Y."/>
            <person name="Macdonald P."/>
            <person name="Melnikov A."/>
            <person name="Raley C."/>
            <person name="Sassi M."/>
            <person name="Sherman B.T."/>
            <person name="Song X."/>
            <person name="Sykes S."/>
            <person name="Tran B."/>
            <person name="Walsh L."/>
            <person name="Xia Y."/>
            <person name="Yang J."/>
            <person name="Young S."/>
            <person name="Zeng Q."/>
            <person name="Zheng X."/>
            <person name="Stephens R."/>
            <person name="Nusbaum C."/>
            <person name="Birren B.W."/>
            <person name="Azadi P."/>
            <person name="Lempicki R.A."/>
            <person name="Cuomo C.A."/>
            <person name="Kovacs J.A."/>
        </authorList>
    </citation>
    <scope>NUCLEOTIDE SEQUENCE [LARGE SCALE GENOMIC DNA]</scope>
    <source>
        <strain evidence="13">RU7</strain>
    </source>
</reference>
<keyword evidence="5" id="KW-0256">Endoplasmic reticulum</keyword>
<evidence type="ECO:0000256" key="8">
    <source>
        <dbReference type="ARBA" id="ARBA00023180"/>
    </source>
</evidence>
<feature type="transmembrane region" description="Helical" evidence="10">
    <location>
        <begin position="185"/>
        <end position="203"/>
    </location>
</feature>
<keyword evidence="8" id="KW-0325">Glycoprotein</keyword>
<feature type="domain" description="TLC" evidence="11">
    <location>
        <begin position="92"/>
        <end position="317"/>
    </location>
</feature>
<evidence type="ECO:0000256" key="3">
    <source>
        <dbReference type="ARBA" id="ARBA00022679"/>
    </source>
</evidence>
<dbReference type="GO" id="GO:0046513">
    <property type="term" value="P:ceramide biosynthetic process"/>
    <property type="evidence" value="ECO:0007669"/>
    <property type="project" value="InterPro"/>
</dbReference>
<dbReference type="GO" id="GO:0005789">
    <property type="term" value="C:endoplasmic reticulum membrane"/>
    <property type="evidence" value="ECO:0007669"/>
    <property type="project" value="UniProtKB-SubCell"/>
</dbReference>
<accession>A0A0W4ZNI1</accession>
<dbReference type="AlphaFoldDB" id="A0A0W4ZNI1"/>
<dbReference type="PANTHER" id="PTHR12560">
    <property type="entry name" value="LONGEVITY ASSURANCE FACTOR 1 LAG1"/>
    <property type="match status" value="1"/>
</dbReference>
<feature type="transmembrane region" description="Helical" evidence="10">
    <location>
        <begin position="284"/>
        <end position="316"/>
    </location>
</feature>
<organism evidence="12 13">
    <name type="scientific">Pneumocystis jirovecii (strain RU7)</name>
    <name type="common">Human pneumocystis pneumonia agent</name>
    <dbReference type="NCBI Taxonomy" id="1408657"/>
    <lineage>
        <taxon>Eukaryota</taxon>
        <taxon>Fungi</taxon>
        <taxon>Dikarya</taxon>
        <taxon>Ascomycota</taxon>
        <taxon>Taphrinomycotina</taxon>
        <taxon>Pneumocystomycetes</taxon>
        <taxon>Pneumocystaceae</taxon>
        <taxon>Pneumocystis</taxon>
    </lineage>
</organism>
<dbReference type="RefSeq" id="XP_018229488.1">
    <property type="nucleotide sequence ID" value="XM_018374134.1"/>
</dbReference>
<comment type="subcellular location">
    <subcellularLocation>
        <location evidence="1">Endoplasmic reticulum membrane</location>
        <topology evidence="1">Multi-pass membrane protein</topology>
    </subcellularLocation>
</comment>
<evidence type="ECO:0000259" key="11">
    <source>
        <dbReference type="PROSITE" id="PS50922"/>
    </source>
</evidence>
<dbReference type="InterPro" id="IPR016439">
    <property type="entry name" value="Lag1/Lac1-like"/>
</dbReference>
<dbReference type="STRING" id="1408657.A0A0W4ZNI1"/>
<feature type="transmembrane region" description="Helical" evidence="10">
    <location>
        <begin position="28"/>
        <end position="46"/>
    </location>
</feature>
<proteinExistence type="inferred from homology"/>
<keyword evidence="3" id="KW-0808">Transferase</keyword>
<feature type="transmembrane region" description="Helical" evidence="10">
    <location>
        <begin position="209"/>
        <end position="227"/>
    </location>
</feature>
<name>A0A0W4ZNI1_PNEJ7</name>
<dbReference type="Pfam" id="PF03798">
    <property type="entry name" value="TRAM_LAG1_CLN8"/>
    <property type="match status" value="1"/>
</dbReference>
<keyword evidence="7 9" id="KW-0472">Membrane</keyword>
<evidence type="ECO:0000256" key="1">
    <source>
        <dbReference type="ARBA" id="ARBA00004477"/>
    </source>
</evidence>
<comment type="similarity">
    <text evidence="2">Belongs to the sphingosine N-acyltransferase family.</text>
</comment>
<dbReference type="SMART" id="SM00724">
    <property type="entry name" value="TLC"/>
    <property type="match status" value="1"/>
</dbReference>
<evidence type="ECO:0000256" key="10">
    <source>
        <dbReference type="SAM" id="Phobius"/>
    </source>
</evidence>
<dbReference type="PANTHER" id="PTHR12560:SF11">
    <property type="entry name" value="CERAMIDE SYNTHASE LAC1-RELATED"/>
    <property type="match status" value="1"/>
</dbReference>
<keyword evidence="6 10" id="KW-1133">Transmembrane helix</keyword>
<gene>
    <name evidence="12" type="ORF">T551_01871</name>
</gene>
<evidence type="ECO:0000256" key="7">
    <source>
        <dbReference type="ARBA" id="ARBA00023136"/>
    </source>
</evidence>
<evidence type="ECO:0000256" key="5">
    <source>
        <dbReference type="ARBA" id="ARBA00022824"/>
    </source>
</evidence>
<dbReference type="eggNOG" id="KOG1607">
    <property type="taxonomic scope" value="Eukaryota"/>
</dbReference>
<evidence type="ECO:0000256" key="9">
    <source>
        <dbReference type="PROSITE-ProRule" id="PRU00205"/>
    </source>
</evidence>
<dbReference type="VEuPathDB" id="FungiDB:T551_01871"/>
<keyword evidence="4 9" id="KW-0812">Transmembrane</keyword>
<feature type="transmembrane region" description="Helical" evidence="10">
    <location>
        <begin position="239"/>
        <end position="264"/>
    </location>
</feature>
<evidence type="ECO:0000256" key="4">
    <source>
        <dbReference type="ARBA" id="ARBA00022692"/>
    </source>
</evidence>
<keyword evidence="13" id="KW-1185">Reference proteome</keyword>
<protein>
    <recommendedName>
        <fullName evidence="11">TLC domain-containing protein</fullName>
    </recommendedName>
</protein>
<sequence>MEDLQFQKSYMKLFKGYIKTYLRFTKKYTFIGLLFPLALSYVSYFLRGKGSDDFLYPFLFLSYPISNTFPLQYEKGYKDMFFVLFHIITFTFLRDFLMNMLIKPIAERINSILFFYVFDLRNCEYIMFKTRIWYFNVDAFYDDYPHKTHTVYFKAYYLLQFSYWVQQTVILILKLEKPRKDYKRFLVHHFITLMLIGLSYRFHFTYLGLAVFITMDTSDVFLALVKLMNYTQCKGQGPVFGFFIFLWIYGRHYLNTVFLYSILTSFKTIGPYELSWEKGHYKCWISQIIIFVLLLALQVVNICWLVLILRIAYFFVIHGKAKDDRSDDDDDEFSKKKDE</sequence>
<evidence type="ECO:0000256" key="6">
    <source>
        <dbReference type="ARBA" id="ARBA00022989"/>
    </source>
</evidence>